<dbReference type="AlphaFoldDB" id="A0A4C1VW21"/>
<accession>A0A4C1VW21</accession>
<dbReference type="EMBL" id="BGZK01000411">
    <property type="protein sequence ID" value="GBP42094.1"/>
    <property type="molecule type" value="Genomic_DNA"/>
</dbReference>
<proteinExistence type="predicted"/>
<keyword evidence="2" id="KW-1185">Reference proteome</keyword>
<evidence type="ECO:0000313" key="2">
    <source>
        <dbReference type="Proteomes" id="UP000299102"/>
    </source>
</evidence>
<reference evidence="1 2" key="1">
    <citation type="journal article" date="2019" name="Commun. Biol.">
        <title>The bagworm genome reveals a unique fibroin gene that provides high tensile strength.</title>
        <authorList>
            <person name="Kono N."/>
            <person name="Nakamura H."/>
            <person name="Ohtoshi R."/>
            <person name="Tomita M."/>
            <person name="Numata K."/>
            <person name="Arakawa K."/>
        </authorList>
    </citation>
    <scope>NUCLEOTIDE SEQUENCE [LARGE SCALE GENOMIC DNA]</scope>
</reference>
<name>A0A4C1VW21_EUMVA</name>
<dbReference type="Proteomes" id="UP000299102">
    <property type="component" value="Unassembled WGS sequence"/>
</dbReference>
<gene>
    <name evidence="1" type="ORF">EVAR_29450_1</name>
</gene>
<organism evidence="1 2">
    <name type="scientific">Eumeta variegata</name>
    <name type="common">Bagworm moth</name>
    <name type="synonym">Eumeta japonica</name>
    <dbReference type="NCBI Taxonomy" id="151549"/>
    <lineage>
        <taxon>Eukaryota</taxon>
        <taxon>Metazoa</taxon>
        <taxon>Ecdysozoa</taxon>
        <taxon>Arthropoda</taxon>
        <taxon>Hexapoda</taxon>
        <taxon>Insecta</taxon>
        <taxon>Pterygota</taxon>
        <taxon>Neoptera</taxon>
        <taxon>Endopterygota</taxon>
        <taxon>Lepidoptera</taxon>
        <taxon>Glossata</taxon>
        <taxon>Ditrysia</taxon>
        <taxon>Tineoidea</taxon>
        <taxon>Psychidae</taxon>
        <taxon>Oiketicinae</taxon>
        <taxon>Eumeta</taxon>
    </lineage>
</organism>
<comment type="caution">
    <text evidence="1">The sequence shown here is derived from an EMBL/GenBank/DDBJ whole genome shotgun (WGS) entry which is preliminary data.</text>
</comment>
<sequence length="99" mass="11410">MSGLDKDRDSDFWLTPMPLTRPVQLLQGRARCIRERAPLAKGRLAAITARRNRRLFNRLCRSAARAIGVYDNCCCLYVGRERKQKKKTVLAVKKRSEGY</sequence>
<protein>
    <submittedName>
        <fullName evidence="1">Uncharacterized protein</fullName>
    </submittedName>
</protein>
<evidence type="ECO:0000313" key="1">
    <source>
        <dbReference type="EMBL" id="GBP42094.1"/>
    </source>
</evidence>